<evidence type="ECO:0000313" key="5">
    <source>
        <dbReference type="EMBL" id="RZT59531.1"/>
    </source>
</evidence>
<reference evidence="5 6" key="1">
    <citation type="journal article" date="2015" name="Stand. Genomic Sci.">
        <title>Genomic Encyclopedia of Bacterial and Archaeal Type Strains, Phase III: the genomes of soil and plant-associated and newly described type strains.</title>
        <authorList>
            <person name="Whitman W.B."/>
            <person name="Woyke T."/>
            <person name="Klenk H.P."/>
            <person name="Zhou Y."/>
            <person name="Lilburn T.G."/>
            <person name="Beck B.J."/>
            <person name="De Vos P."/>
            <person name="Vandamme P."/>
            <person name="Eisen J.A."/>
            <person name="Garrity G."/>
            <person name="Hugenholtz P."/>
            <person name="Kyrpides N.C."/>
        </authorList>
    </citation>
    <scope>NUCLEOTIDE SEQUENCE [LARGE SCALE GENOMIC DNA]</scope>
    <source>
        <strain evidence="5 6">AC4r</strain>
    </source>
</reference>
<dbReference type="InterPro" id="IPR028978">
    <property type="entry name" value="Chorismate_lyase_/UTRA_dom_sf"/>
</dbReference>
<feature type="domain" description="HTH gntR-type" evidence="4">
    <location>
        <begin position="27"/>
        <end position="95"/>
    </location>
</feature>
<keyword evidence="6" id="KW-1185">Reference proteome</keyword>
<dbReference type="PRINTS" id="PR00035">
    <property type="entry name" value="HTHGNTR"/>
</dbReference>
<gene>
    <name evidence="5" type="ORF">EV140_1509</name>
</gene>
<organism evidence="5 6">
    <name type="scientific">Microcella alkaliphila</name>
    <dbReference type="NCBI Taxonomy" id="279828"/>
    <lineage>
        <taxon>Bacteria</taxon>
        <taxon>Bacillati</taxon>
        <taxon>Actinomycetota</taxon>
        <taxon>Actinomycetes</taxon>
        <taxon>Micrococcales</taxon>
        <taxon>Microbacteriaceae</taxon>
        <taxon>Microcella</taxon>
    </lineage>
</organism>
<dbReference type="OrthoDB" id="3194402at2"/>
<dbReference type="CDD" id="cd07377">
    <property type="entry name" value="WHTH_GntR"/>
    <property type="match status" value="1"/>
</dbReference>
<dbReference type="InterPro" id="IPR036390">
    <property type="entry name" value="WH_DNA-bd_sf"/>
</dbReference>
<dbReference type="RefSeq" id="WP_130282615.1">
    <property type="nucleotide sequence ID" value="NZ_SGXT01000015.1"/>
</dbReference>
<dbReference type="GO" id="GO:0003677">
    <property type="term" value="F:DNA binding"/>
    <property type="evidence" value="ECO:0007669"/>
    <property type="project" value="UniProtKB-KW"/>
</dbReference>
<evidence type="ECO:0000256" key="1">
    <source>
        <dbReference type="ARBA" id="ARBA00023015"/>
    </source>
</evidence>
<dbReference type="SMART" id="SM00866">
    <property type="entry name" value="UTRA"/>
    <property type="match status" value="1"/>
</dbReference>
<dbReference type="GO" id="GO:0003700">
    <property type="term" value="F:DNA-binding transcription factor activity"/>
    <property type="evidence" value="ECO:0007669"/>
    <property type="project" value="InterPro"/>
</dbReference>
<keyword evidence="2" id="KW-0238">DNA-binding</keyword>
<sequence length="272" mass="30142">MSTEGAVRRGRARAHLSAGRIDKGSALPMYDQLERIIRAAIADGILKPGELLPGELHLCELYGVSRTVVRQALAQLENARVIVRVKGKGTFVAPQKTTETLAGRLAGLFEEVASRNGHVRSTVLRLEREPASEFVAEQLDLAVGTPVVVLERLRFVDDERWSLSTTWMPEAIGRHVFGVDLTNSSLYALLESRGVKAETGIRSIEAALTDAREGQLLGIGPGKPVLQLRSRTFDAHRRPVEYFEALHRGDRSRFEFHLEASTSRDRPVFITQ</sequence>
<dbReference type="AlphaFoldDB" id="A0A4Q7TGE3"/>
<dbReference type="InterPro" id="IPR036388">
    <property type="entry name" value="WH-like_DNA-bd_sf"/>
</dbReference>
<accession>A0A4Q7TGE3</accession>
<dbReference type="SMART" id="SM00345">
    <property type="entry name" value="HTH_GNTR"/>
    <property type="match status" value="1"/>
</dbReference>
<dbReference type="InterPro" id="IPR011663">
    <property type="entry name" value="UTRA"/>
</dbReference>
<evidence type="ECO:0000259" key="4">
    <source>
        <dbReference type="PROSITE" id="PS50949"/>
    </source>
</evidence>
<name>A0A4Q7TGE3_9MICO</name>
<dbReference type="Pfam" id="PF07702">
    <property type="entry name" value="UTRA"/>
    <property type="match status" value="1"/>
</dbReference>
<dbReference type="SUPFAM" id="SSF46785">
    <property type="entry name" value="Winged helix' DNA-binding domain"/>
    <property type="match status" value="1"/>
</dbReference>
<evidence type="ECO:0000313" key="6">
    <source>
        <dbReference type="Proteomes" id="UP000292408"/>
    </source>
</evidence>
<dbReference type="SUPFAM" id="SSF64288">
    <property type="entry name" value="Chorismate lyase-like"/>
    <property type="match status" value="1"/>
</dbReference>
<keyword evidence="3" id="KW-0804">Transcription</keyword>
<dbReference type="PANTHER" id="PTHR44846">
    <property type="entry name" value="MANNOSYL-D-GLYCERATE TRANSPORT/METABOLISM SYSTEM REPRESSOR MNGR-RELATED"/>
    <property type="match status" value="1"/>
</dbReference>
<dbReference type="Gene3D" id="1.10.10.10">
    <property type="entry name" value="Winged helix-like DNA-binding domain superfamily/Winged helix DNA-binding domain"/>
    <property type="match status" value="1"/>
</dbReference>
<dbReference type="Pfam" id="PF00392">
    <property type="entry name" value="GntR"/>
    <property type="match status" value="1"/>
</dbReference>
<dbReference type="EMBL" id="SGXT01000015">
    <property type="protein sequence ID" value="RZT59531.1"/>
    <property type="molecule type" value="Genomic_DNA"/>
</dbReference>
<dbReference type="PANTHER" id="PTHR44846:SF1">
    <property type="entry name" value="MANNOSYL-D-GLYCERATE TRANSPORT_METABOLISM SYSTEM REPRESSOR MNGR-RELATED"/>
    <property type="match status" value="1"/>
</dbReference>
<proteinExistence type="predicted"/>
<evidence type="ECO:0000256" key="2">
    <source>
        <dbReference type="ARBA" id="ARBA00023125"/>
    </source>
</evidence>
<dbReference type="InterPro" id="IPR050679">
    <property type="entry name" value="Bact_HTH_transcr_reg"/>
</dbReference>
<dbReference type="Gene3D" id="3.40.1410.10">
    <property type="entry name" value="Chorismate lyase-like"/>
    <property type="match status" value="1"/>
</dbReference>
<comment type="caution">
    <text evidence="5">The sequence shown here is derived from an EMBL/GenBank/DDBJ whole genome shotgun (WGS) entry which is preliminary data.</text>
</comment>
<keyword evidence="1" id="KW-0805">Transcription regulation</keyword>
<evidence type="ECO:0000256" key="3">
    <source>
        <dbReference type="ARBA" id="ARBA00023163"/>
    </source>
</evidence>
<dbReference type="InterPro" id="IPR000524">
    <property type="entry name" value="Tscrpt_reg_HTH_GntR"/>
</dbReference>
<dbReference type="GO" id="GO:0045892">
    <property type="term" value="P:negative regulation of DNA-templated transcription"/>
    <property type="evidence" value="ECO:0007669"/>
    <property type="project" value="TreeGrafter"/>
</dbReference>
<protein>
    <submittedName>
        <fullName evidence="5">GntR family transcriptional regulator</fullName>
    </submittedName>
</protein>
<dbReference type="PROSITE" id="PS50949">
    <property type="entry name" value="HTH_GNTR"/>
    <property type="match status" value="1"/>
</dbReference>
<dbReference type="Proteomes" id="UP000292408">
    <property type="component" value="Unassembled WGS sequence"/>
</dbReference>